<gene>
    <name evidence="2" type="ORF">Lwor_0944</name>
</gene>
<evidence type="ECO:0000256" key="1">
    <source>
        <dbReference type="SAM" id="MobiDB-lite"/>
    </source>
</evidence>
<organism evidence="2 3">
    <name type="scientific">Legionella worsleiensis</name>
    <dbReference type="NCBI Taxonomy" id="45076"/>
    <lineage>
        <taxon>Bacteria</taxon>
        <taxon>Pseudomonadati</taxon>
        <taxon>Pseudomonadota</taxon>
        <taxon>Gammaproteobacteria</taxon>
        <taxon>Legionellales</taxon>
        <taxon>Legionellaceae</taxon>
        <taxon>Legionella</taxon>
    </lineage>
</organism>
<feature type="region of interest" description="Disordered" evidence="1">
    <location>
        <begin position="1"/>
        <end position="25"/>
    </location>
</feature>
<dbReference type="OrthoDB" id="5654074at2"/>
<dbReference type="RefSeq" id="WP_058492767.1">
    <property type="nucleotide sequence ID" value="NZ_CBCRUR010000007.1"/>
</dbReference>
<reference evidence="2 3" key="1">
    <citation type="submission" date="2015-11" db="EMBL/GenBank/DDBJ databases">
        <title>Genomic analysis of 38 Legionella species identifies large and diverse effector repertoires.</title>
        <authorList>
            <person name="Burstein D."/>
            <person name="Amaro F."/>
            <person name="Zusman T."/>
            <person name="Lifshitz Z."/>
            <person name="Cohen O."/>
            <person name="Gilbert J.A."/>
            <person name="Pupko T."/>
            <person name="Shuman H.A."/>
            <person name="Segal G."/>
        </authorList>
    </citation>
    <scope>NUCLEOTIDE SEQUENCE [LARGE SCALE GENOMIC DNA]</scope>
    <source>
        <strain evidence="2 3">ATCC 49508</strain>
    </source>
</reference>
<sequence>MFKRVDGTLVQADDHKPVEPHDDAQAELPSARTRFFAHRRDRSLSFPFIIKNEEGALGDSFKVKSKESQLLAFLHQHHASSLDIIDFGTSVRSSSALPKAKVSKSLEHLQAETPSQSEDDLALTECHAPKP</sequence>
<evidence type="ECO:0000313" key="2">
    <source>
        <dbReference type="EMBL" id="KTD80701.1"/>
    </source>
</evidence>
<protein>
    <submittedName>
        <fullName evidence="2">Uncharacterized protein</fullName>
    </submittedName>
</protein>
<accession>A0A0W1AH63</accession>
<dbReference type="Proteomes" id="UP000054662">
    <property type="component" value="Unassembled WGS sequence"/>
</dbReference>
<dbReference type="EMBL" id="LNZC01000009">
    <property type="protein sequence ID" value="KTD80701.1"/>
    <property type="molecule type" value="Genomic_DNA"/>
</dbReference>
<dbReference type="AlphaFoldDB" id="A0A0W1AH63"/>
<name>A0A0W1AH63_9GAMM</name>
<feature type="region of interest" description="Disordered" evidence="1">
    <location>
        <begin position="108"/>
        <end position="131"/>
    </location>
</feature>
<keyword evidence="3" id="KW-1185">Reference proteome</keyword>
<proteinExistence type="predicted"/>
<evidence type="ECO:0000313" key="3">
    <source>
        <dbReference type="Proteomes" id="UP000054662"/>
    </source>
</evidence>
<feature type="compositionally biased region" description="Basic and acidic residues" evidence="1">
    <location>
        <begin position="1"/>
        <end position="24"/>
    </location>
</feature>
<dbReference type="STRING" id="45076.Lwor_0944"/>
<comment type="caution">
    <text evidence="2">The sequence shown here is derived from an EMBL/GenBank/DDBJ whole genome shotgun (WGS) entry which is preliminary data.</text>
</comment>
<dbReference type="PATRIC" id="fig|45076.6.peg.1026"/>